<dbReference type="Proteomes" id="UP000189627">
    <property type="component" value="Chromosome 2"/>
</dbReference>
<organism evidence="1 2">
    <name type="scientific">Cupriavidus necator</name>
    <name type="common">Alcaligenes eutrophus</name>
    <name type="synonym">Ralstonia eutropha</name>
    <dbReference type="NCBI Taxonomy" id="106590"/>
    <lineage>
        <taxon>Bacteria</taxon>
        <taxon>Pseudomonadati</taxon>
        <taxon>Pseudomonadota</taxon>
        <taxon>Betaproteobacteria</taxon>
        <taxon>Burkholderiales</taxon>
        <taxon>Burkholderiaceae</taxon>
        <taxon>Cupriavidus</taxon>
    </lineage>
</organism>
<dbReference type="RefSeq" id="WP_078198882.1">
    <property type="nucleotide sequence ID" value="NZ_CP017758.1"/>
</dbReference>
<dbReference type="AlphaFoldDB" id="A0A1U9UUR8"/>
<name>A0A1U9UUR8_CUPNE</name>
<accession>A0A1U9UUR8</accession>
<proteinExistence type="predicted"/>
<protein>
    <submittedName>
        <fullName evidence="1">Uncharacterized protein</fullName>
    </submittedName>
</protein>
<reference evidence="2" key="1">
    <citation type="submission" date="2017-02" db="EMBL/GenBank/DDBJ databases">
        <title>Complete genome sequence of Cupriavidus necator strain NH9, a 3-chlorobenzoate degrader.</title>
        <authorList>
            <person name="Moriuchi R."/>
            <person name="Dohra H."/>
            <person name="Ogawa N."/>
        </authorList>
    </citation>
    <scope>NUCLEOTIDE SEQUENCE [LARGE SCALE GENOMIC DNA]</scope>
    <source>
        <strain evidence="2">NH9</strain>
    </source>
</reference>
<evidence type="ECO:0000313" key="2">
    <source>
        <dbReference type="Proteomes" id="UP000189627"/>
    </source>
</evidence>
<dbReference type="KEGG" id="cuh:BJN34_21320"/>
<sequence length="62" mass="7018">MSVYSVAPVAEHPQLTLERWRVTIVATAEEVDALFERLSHEQFHIFYAKTPVEFGVLGKADS</sequence>
<dbReference type="EMBL" id="CP017758">
    <property type="protein sequence ID" value="AQV96412.1"/>
    <property type="molecule type" value="Genomic_DNA"/>
</dbReference>
<evidence type="ECO:0000313" key="1">
    <source>
        <dbReference type="EMBL" id="AQV96412.1"/>
    </source>
</evidence>
<gene>
    <name evidence="1" type="ORF">BJN34_21320</name>
</gene>